<evidence type="ECO:0000256" key="3">
    <source>
        <dbReference type="ARBA" id="ARBA00019619"/>
    </source>
</evidence>
<evidence type="ECO:0000313" key="13">
    <source>
        <dbReference type="Proteomes" id="UP000799437"/>
    </source>
</evidence>
<evidence type="ECO:0000256" key="9">
    <source>
        <dbReference type="RuleBase" id="RU365082"/>
    </source>
</evidence>
<feature type="compositionally biased region" description="Low complexity" evidence="10">
    <location>
        <begin position="1030"/>
        <end position="1057"/>
    </location>
</feature>
<feature type="compositionally biased region" description="Polar residues" evidence="10">
    <location>
        <begin position="25"/>
        <end position="34"/>
    </location>
</feature>
<evidence type="ECO:0000256" key="4">
    <source>
        <dbReference type="ARBA" id="ARBA00023015"/>
    </source>
</evidence>
<dbReference type="Proteomes" id="UP000799437">
    <property type="component" value="Unassembled WGS sequence"/>
</dbReference>
<dbReference type="Pfam" id="PF08638">
    <property type="entry name" value="Med14"/>
    <property type="match status" value="1"/>
</dbReference>
<dbReference type="RefSeq" id="XP_033603150.1">
    <property type="nucleotide sequence ID" value="XM_033743382.1"/>
</dbReference>
<evidence type="ECO:0000256" key="1">
    <source>
        <dbReference type="ARBA" id="ARBA00004123"/>
    </source>
</evidence>
<dbReference type="PANTHER" id="PTHR12809:SF2">
    <property type="entry name" value="MEDIATOR OF RNA POLYMERASE II TRANSCRIPTION SUBUNIT 14"/>
    <property type="match status" value="1"/>
</dbReference>
<keyword evidence="7 9" id="KW-0539">Nucleus</keyword>
<feature type="compositionally biased region" description="Polar residues" evidence="10">
    <location>
        <begin position="1018"/>
        <end position="1029"/>
    </location>
</feature>
<feature type="compositionally biased region" description="Acidic residues" evidence="10">
    <location>
        <begin position="1"/>
        <end position="12"/>
    </location>
</feature>
<feature type="region of interest" description="Disordered" evidence="10">
    <location>
        <begin position="942"/>
        <end position="961"/>
    </location>
</feature>
<dbReference type="GO" id="GO:0003712">
    <property type="term" value="F:transcription coregulator activity"/>
    <property type="evidence" value="ECO:0007669"/>
    <property type="project" value="UniProtKB-UniRule"/>
</dbReference>
<dbReference type="GO" id="GO:0070847">
    <property type="term" value="C:core mediator complex"/>
    <property type="evidence" value="ECO:0007669"/>
    <property type="project" value="TreeGrafter"/>
</dbReference>
<organism evidence="12 13">
    <name type="scientific">Pseudovirgaria hyperparasitica</name>
    <dbReference type="NCBI Taxonomy" id="470096"/>
    <lineage>
        <taxon>Eukaryota</taxon>
        <taxon>Fungi</taxon>
        <taxon>Dikarya</taxon>
        <taxon>Ascomycota</taxon>
        <taxon>Pezizomycotina</taxon>
        <taxon>Dothideomycetes</taxon>
        <taxon>Dothideomycetes incertae sedis</taxon>
        <taxon>Acrospermales</taxon>
        <taxon>Acrospermaceae</taxon>
        <taxon>Pseudovirgaria</taxon>
    </lineage>
</organism>
<gene>
    <name evidence="12" type="ORF">EJ05DRAFT_473327</name>
</gene>
<evidence type="ECO:0000256" key="6">
    <source>
        <dbReference type="ARBA" id="ARBA00023163"/>
    </source>
</evidence>
<evidence type="ECO:0000256" key="7">
    <source>
        <dbReference type="ARBA" id="ARBA00023242"/>
    </source>
</evidence>
<dbReference type="InterPro" id="IPR013947">
    <property type="entry name" value="Mediator_Med14"/>
</dbReference>
<dbReference type="AlphaFoldDB" id="A0A6A6WEW4"/>
<feature type="compositionally biased region" description="Basic and acidic residues" evidence="10">
    <location>
        <begin position="942"/>
        <end position="954"/>
    </location>
</feature>
<accession>A0A6A6WEW4</accession>
<reference evidence="12" key="1">
    <citation type="journal article" date="2020" name="Stud. Mycol.">
        <title>101 Dothideomycetes genomes: a test case for predicting lifestyles and emergence of pathogens.</title>
        <authorList>
            <person name="Haridas S."/>
            <person name="Albert R."/>
            <person name="Binder M."/>
            <person name="Bloem J."/>
            <person name="Labutti K."/>
            <person name="Salamov A."/>
            <person name="Andreopoulos B."/>
            <person name="Baker S."/>
            <person name="Barry K."/>
            <person name="Bills G."/>
            <person name="Bluhm B."/>
            <person name="Cannon C."/>
            <person name="Castanera R."/>
            <person name="Culley D."/>
            <person name="Daum C."/>
            <person name="Ezra D."/>
            <person name="Gonzalez J."/>
            <person name="Henrissat B."/>
            <person name="Kuo A."/>
            <person name="Liang C."/>
            <person name="Lipzen A."/>
            <person name="Lutzoni F."/>
            <person name="Magnuson J."/>
            <person name="Mondo S."/>
            <person name="Nolan M."/>
            <person name="Ohm R."/>
            <person name="Pangilinan J."/>
            <person name="Park H.-J."/>
            <person name="Ramirez L."/>
            <person name="Alfaro M."/>
            <person name="Sun H."/>
            <person name="Tritt A."/>
            <person name="Yoshinaga Y."/>
            <person name="Zwiers L.-H."/>
            <person name="Turgeon B."/>
            <person name="Goodwin S."/>
            <person name="Spatafora J."/>
            <person name="Crous P."/>
            <person name="Grigoriev I."/>
        </authorList>
    </citation>
    <scope>NUCLEOTIDE SEQUENCE</scope>
    <source>
        <strain evidence="12">CBS 121739</strain>
    </source>
</reference>
<comment type="similarity">
    <text evidence="2 9">Belongs to the Mediator complex subunit 14 family.</text>
</comment>
<feature type="region of interest" description="Disordered" evidence="10">
    <location>
        <begin position="1"/>
        <end position="49"/>
    </location>
</feature>
<evidence type="ECO:0000256" key="2">
    <source>
        <dbReference type="ARBA" id="ARBA00007813"/>
    </source>
</evidence>
<dbReference type="GeneID" id="54484436"/>
<keyword evidence="4 9" id="KW-0805">Transcription regulation</keyword>
<evidence type="ECO:0000313" key="12">
    <source>
        <dbReference type="EMBL" id="KAF2760699.1"/>
    </source>
</evidence>
<keyword evidence="6 9" id="KW-0804">Transcription</keyword>
<comment type="subunit">
    <text evidence="9">Component of the Mediator complex.</text>
</comment>
<feature type="domain" description="Mediator complex subunit MED14 N-terminal" evidence="11">
    <location>
        <begin position="67"/>
        <end position="275"/>
    </location>
</feature>
<evidence type="ECO:0000259" key="11">
    <source>
        <dbReference type="Pfam" id="PF08638"/>
    </source>
</evidence>
<feature type="compositionally biased region" description="Pro residues" evidence="10">
    <location>
        <begin position="1110"/>
        <end position="1119"/>
    </location>
</feature>
<feature type="region of interest" description="Disordered" evidence="10">
    <location>
        <begin position="1018"/>
        <end position="1119"/>
    </location>
</feature>
<feature type="compositionally biased region" description="Low complexity" evidence="10">
    <location>
        <begin position="35"/>
        <end position="45"/>
    </location>
</feature>
<feature type="compositionally biased region" description="Polar residues" evidence="10">
    <location>
        <begin position="1058"/>
        <end position="1082"/>
    </location>
</feature>
<evidence type="ECO:0000256" key="5">
    <source>
        <dbReference type="ARBA" id="ARBA00023159"/>
    </source>
</evidence>
<dbReference type="OrthoDB" id="205099at2759"/>
<dbReference type="EMBL" id="ML996567">
    <property type="protein sequence ID" value="KAF2760699.1"/>
    <property type="molecule type" value="Genomic_DNA"/>
</dbReference>
<dbReference type="InterPro" id="IPR055122">
    <property type="entry name" value="Med14_N"/>
</dbReference>
<dbReference type="GO" id="GO:0006357">
    <property type="term" value="P:regulation of transcription by RNA polymerase II"/>
    <property type="evidence" value="ECO:0007669"/>
    <property type="project" value="InterPro"/>
</dbReference>
<keyword evidence="13" id="KW-1185">Reference proteome</keyword>
<keyword evidence="5 9" id="KW-0010">Activator</keyword>
<proteinExistence type="inferred from homology"/>
<comment type="function">
    <text evidence="9">Component of the Mediator complex, a coactivator involved in the regulated transcription of nearly all RNA polymerase II-dependent genes. Mediator functions as a bridge to convey information from gene-specific regulatory proteins to the basal RNA polymerase II transcription machinery. Mediator is recruited to promoters by direct interactions with regulatory proteins and serves as a scaffold for the assembly of a functional preinitiation complex with RNA polymerase II and the general transcription factors.</text>
</comment>
<sequence length="1119" mass="126815">MPLMMDGDDGPEDVAPAEKKGKEVMTTTNGVQVQASAPSAPSTSSLKQPSILDLPPELRHITEGLYSVGKLLGRETEKCWKDMQDLTEDLARMTPGASTTNGVHGHMNNGASSSTSVDQSKKLKILEFAQSHRDMFTKLLVIWKWTPKNDALRRLIDLWAWILESDEHPNQAAWWIGQQRYNSDRWKEPNPDIRTALEVLSTGKASWLPDFGFIPPEPMTPEDILKLLRRTNTDLSIRINLHEDLPRTLRTYSIKNGRVTFNIPGEFELDVSVQDDNHESPFYFIDLRFTFTPQIEIPDGRFLAGLEPEMNSLLASSGLVGCYEYLHNFCLTLKIQTLKRQAVQLAMDTYANALRVEMVRRMLIVQYWIESPGSKNWFEIGVSSSQPSKKRWFKRDPEPPALTIRWMRNSKEVQTVQDLHIDWSSLSMERILQRIISSHICHIFERILSHLESEIPVGSTLASKLCLDDADASNSYLRVTLAKQSNAVELVIEPITGRFAFKPPSIESTRIEAELNNDPNPCEHAAEKIKRLLALSLRSHDEKQAVQFGWEIALHLRIRSEDLHKAFNAKKILQSTFFRVPSWTSKWMVALVIDLAGESWWAVEIDEWITGGSIRKVMKMLSRRPGSTSAPVDQSFLRQLESEIVAAIGTAVCERHLRDRDVPHEWSNQEAVTNNGRYMADMLCIRASRLLAKIVPTVQLPADLRHAVLRLSHVGFVTRQGKLYHVFQACLRTNAGAHLGRIRAAPDRRVHFDQNGGFKTWVRCPFAESCVDALLERLASIYRLRVLVDALRDRGICRPSEISLSSVAFTYNKVRSLKATIRLPDHKSGKIALELDPKNPQYRLRPLLTESLNNPAIPPTRSLPLFTQNLLSTSPLTRAFGLIESIVSEPPFTMFPPPTFESRSETWHRIVYSPPNPTCSFDVCLRVHDNRTVWHIADNITKKSDDRPPYERDTPPLGTNPARQFIRDECLATALRLLWRARADGWEGINSGIIAPVSSIEAALIRLDEVVRGCRQEIGSTTTTESNTVQQASRSRPTSSSQQPQLHQQQHLRPPQLANQQVPRPGQNMNRSNMQQRPNIQNRLGFAPNQGMQQGRAPQAQMQGSRHNQKPPPEVITLD</sequence>
<evidence type="ECO:0000256" key="8">
    <source>
        <dbReference type="ARBA" id="ARBA00032007"/>
    </source>
</evidence>
<protein>
    <recommendedName>
        <fullName evidence="3 9">Mediator of RNA polymerase II transcription subunit 14</fullName>
    </recommendedName>
    <alternativeName>
        <fullName evidence="8 9">Mediator complex subunit 14</fullName>
    </alternativeName>
</protein>
<dbReference type="PANTHER" id="PTHR12809">
    <property type="entry name" value="MEDIATOR COMPLEX SUBUNIT"/>
    <property type="match status" value="1"/>
</dbReference>
<evidence type="ECO:0000256" key="10">
    <source>
        <dbReference type="SAM" id="MobiDB-lite"/>
    </source>
</evidence>
<dbReference type="Pfam" id="PF26204">
    <property type="entry name" value="Med14_fung"/>
    <property type="match status" value="1"/>
</dbReference>
<name>A0A6A6WEW4_9PEZI</name>
<comment type="subcellular location">
    <subcellularLocation>
        <location evidence="1 9">Nucleus</location>
    </subcellularLocation>
</comment>
<dbReference type="GO" id="GO:0016592">
    <property type="term" value="C:mediator complex"/>
    <property type="evidence" value="ECO:0007669"/>
    <property type="project" value="UniProtKB-UniRule"/>
</dbReference>